<proteinExistence type="predicted"/>
<reference evidence="1" key="2">
    <citation type="journal article" date="2023" name="Syst. Appl. Microbiol.">
        <title>Govania unica gen. nov., sp. nov., a rare biosphere bacterium that represents a novel family in the class Alphaproteobacteria.</title>
        <authorList>
            <person name="Vandamme P."/>
            <person name="Peeters C."/>
            <person name="Hettiarachchi A."/>
            <person name="Cnockaert M."/>
            <person name="Carlier A."/>
        </authorList>
    </citation>
    <scope>NUCLEOTIDE SEQUENCE</scope>
    <source>
        <strain evidence="1">LMG 31809</strain>
    </source>
</reference>
<sequence length="182" mass="20232">MKFESIAHWFRREVPLRVAENDANLIYLRLFVMISSNNGLLTLTALDGSEFGSGRSIGLLGFIKGKDADLFSDEPYGINLAAKRTIAEQSNASIRQIHKLTSSKPSAAFHCISIADAPNRNSSVVVFVQYQCDSPDEFIDLFPSGRTPRWMRIPAEINDISTLEYISSRYVELVAVGELTIS</sequence>
<dbReference type="RefSeq" id="WP_274943588.1">
    <property type="nucleotide sequence ID" value="NZ_JANWOI010000003.1"/>
</dbReference>
<reference evidence="1" key="1">
    <citation type="submission" date="2022-08" db="EMBL/GenBank/DDBJ databases">
        <authorList>
            <person name="Vandamme P."/>
            <person name="Hettiarachchi A."/>
            <person name="Peeters C."/>
            <person name="Cnockaert M."/>
            <person name="Carlier A."/>
        </authorList>
    </citation>
    <scope>NUCLEOTIDE SEQUENCE</scope>
    <source>
        <strain evidence="1">LMG 31809</strain>
    </source>
</reference>
<evidence type="ECO:0000313" key="2">
    <source>
        <dbReference type="Proteomes" id="UP001141619"/>
    </source>
</evidence>
<name>A0A9X3TXN6_9PROT</name>
<gene>
    <name evidence="1" type="ORF">NYP16_07955</name>
</gene>
<keyword evidence="2" id="KW-1185">Reference proteome</keyword>
<evidence type="ECO:0000313" key="1">
    <source>
        <dbReference type="EMBL" id="MDA5193881.1"/>
    </source>
</evidence>
<dbReference type="AlphaFoldDB" id="A0A9X3TXN6"/>
<dbReference type="Proteomes" id="UP001141619">
    <property type="component" value="Unassembled WGS sequence"/>
</dbReference>
<comment type="caution">
    <text evidence="1">The sequence shown here is derived from an EMBL/GenBank/DDBJ whole genome shotgun (WGS) entry which is preliminary data.</text>
</comment>
<protein>
    <submittedName>
        <fullName evidence="1">Uncharacterized protein</fullName>
    </submittedName>
</protein>
<organism evidence="1 2">
    <name type="scientific">Govanella unica</name>
    <dbReference type="NCBI Taxonomy" id="2975056"/>
    <lineage>
        <taxon>Bacteria</taxon>
        <taxon>Pseudomonadati</taxon>
        <taxon>Pseudomonadota</taxon>
        <taxon>Alphaproteobacteria</taxon>
        <taxon>Emcibacterales</taxon>
        <taxon>Govanellaceae</taxon>
        <taxon>Govanella</taxon>
    </lineage>
</organism>
<dbReference type="EMBL" id="JANWOI010000003">
    <property type="protein sequence ID" value="MDA5193881.1"/>
    <property type="molecule type" value="Genomic_DNA"/>
</dbReference>
<accession>A0A9X3TXN6</accession>